<evidence type="ECO:0000313" key="2">
    <source>
        <dbReference type="Proteomes" id="UP001165960"/>
    </source>
</evidence>
<reference evidence="1" key="1">
    <citation type="submission" date="2022-04" db="EMBL/GenBank/DDBJ databases">
        <title>Genome of the entomopathogenic fungus Entomophthora muscae.</title>
        <authorList>
            <person name="Elya C."/>
            <person name="Lovett B.R."/>
            <person name="Lee E."/>
            <person name="Macias A.M."/>
            <person name="Hajek A.E."/>
            <person name="De Bivort B.L."/>
            <person name="Kasson M.T."/>
            <person name="De Fine Licht H.H."/>
            <person name="Stajich J.E."/>
        </authorList>
    </citation>
    <scope>NUCLEOTIDE SEQUENCE</scope>
    <source>
        <strain evidence="1">Berkeley</strain>
    </source>
</reference>
<dbReference type="EMBL" id="QTSX02004261">
    <property type="protein sequence ID" value="KAJ9067340.1"/>
    <property type="molecule type" value="Genomic_DNA"/>
</dbReference>
<keyword evidence="2" id="KW-1185">Reference proteome</keyword>
<name>A0ACC2SYE9_9FUNG</name>
<dbReference type="Proteomes" id="UP001165960">
    <property type="component" value="Unassembled WGS sequence"/>
</dbReference>
<comment type="caution">
    <text evidence="1">The sequence shown here is derived from an EMBL/GenBank/DDBJ whole genome shotgun (WGS) entry which is preliminary data.</text>
</comment>
<evidence type="ECO:0000313" key="1">
    <source>
        <dbReference type="EMBL" id="KAJ9067340.1"/>
    </source>
</evidence>
<proteinExistence type="predicted"/>
<protein>
    <submittedName>
        <fullName evidence="1">Swr complex subunit</fullName>
    </submittedName>
</protein>
<sequence>MSSGREKSVKSSSSINLRLASVSLFSPPTLLTKCEKRELGFLSPDHEKDLAKSIKVSTPFYSNWDPSKNKLLNGLPPIHINNPEQQFYPGKLRSKWEWDEFSPAARNDNLRLFRWKKNSDTEVVDPNLKHHVQLNIPSFTDEIYEKHLISDDWSLEDTRQLFDLCRKFDLRFLVVHDRFLSSDKPRTVEDLKARFYEITNVLGEIQKKGNQESASAFPIVSFDKEKESQRKKHLEGLYSRSREAIDEEENLVFMIRRLRNEGRSFIRKREQLLQILNAAPPSANSGMTQKELKASLQSSEHAAGPPVKRKRKIIKRVSASAQADGDVHSSEEKKPAQQEAKVETDQESTRDISDLKHIPDPFVPGVALRSSTVTQTPAPIPDSIASFLASFGIGTLPKMPTELVCEKFDEVQSLLAEVLEARKHLEQLGATFSPADGAASNAAIELVTHNSDKAYERKKSISHGETVREKKRFRGD</sequence>
<organism evidence="1 2">
    <name type="scientific">Entomophthora muscae</name>
    <dbReference type="NCBI Taxonomy" id="34485"/>
    <lineage>
        <taxon>Eukaryota</taxon>
        <taxon>Fungi</taxon>
        <taxon>Fungi incertae sedis</taxon>
        <taxon>Zoopagomycota</taxon>
        <taxon>Entomophthoromycotina</taxon>
        <taxon>Entomophthoromycetes</taxon>
        <taxon>Entomophthorales</taxon>
        <taxon>Entomophthoraceae</taxon>
        <taxon>Entomophthora</taxon>
    </lineage>
</organism>
<gene>
    <name evidence="1" type="primary">SWC4_1</name>
    <name evidence="1" type="ORF">DSO57_1000252</name>
</gene>
<accession>A0ACC2SYE9</accession>